<evidence type="ECO:0000256" key="6">
    <source>
        <dbReference type="ARBA" id="ARBA00032930"/>
    </source>
</evidence>
<evidence type="ECO:0000256" key="5">
    <source>
        <dbReference type="ARBA" id="ARBA00023242"/>
    </source>
</evidence>
<organism evidence="8 9">
    <name type="scientific">Paramecium primaurelia</name>
    <dbReference type="NCBI Taxonomy" id="5886"/>
    <lineage>
        <taxon>Eukaryota</taxon>
        <taxon>Sar</taxon>
        <taxon>Alveolata</taxon>
        <taxon>Ciliophora</taxon>
        <taxon>Intramacronucleata</taxon>
        <taxon>Oligohymenophorea</taxon>
        <taxon>Peniculida</taxon>
        <taxon>Parameciidae</taxon>
        <taxon>Paramecium</taxon>
    </lineage>
</organism>
<dbReference type="GO" id="GO:0006261">
    <property type="term" value="P:DNA-templated DNA replication"/>
    <property type="evidence" value="ECO:0007669"/>
    <property type="project" value="InterPro"/>
</dbReference>
<dbReference type="GO" id="GO:0042276">
    <property type="term" value="P:error-prone translesion synthesis"/>
    <property type="evidence" value="ECO:0007669"/>
    <property type="project" value="TreeGrafter"/>
</dbReference>
<evidence type="ECO:0000256" key="3">
    <source>
        <dbReference type="ARBA" id="ARBA00022705"/>
    </source>
</evidence>
<keyword evidence="9" id="KW-1185">Reference proteome</keyword>
<dbReference type="EMBL" id="CAJJDM010000058">
    <property type="protein sequence ID" value="CAD8076747.1"/>
    <property type="molecule type" value="Genomic_DNA"/>
</dbReference>
<evidence type="ECO:0000256" key="2">
    <source>
        <dbReference type="ARBA" id="ARBA00009560"/>
    </source>
</evidence>
<dbReference type="InterPro" id="IPR016266">
    <property type="entry name" value="POLE2"/>
</dbReference>
<evidence type="ECO:0000256" key="1">
    <source>
        <dbReference type="ARBA" id="ARBA00004123"/>
    </source>
</evidence>
<name>A0A8S1M996_PARPR</name>
<evidence type="ECO:0000259" key="7">
    <source>
        <dbReference type="Pfam" id="PF04042"/>
    </source>
</evidence>
<dbReference type="InterPro" id="IPR007185">
    <property type="entry name" value="DNA_pol_a/d/e_bsu"/>
</dbReference>
<dbReference type="Pfam" id="PF04042">
    <property type="entry name" value="DNA_pol_E_B"/>
    <property type="match status" value="1"/>
</dbReference>
<dbReference type="PANTHER" id="PTHR12708">
    <property type="entry name" value="DNA POLYMERASE EPSILON SUBUNIT B"/>
    <property type="match status" value="1"/>
</dbReference>
<reference evidence="8" key="1">
    <citation type="submission" date="2021-01" db="EMBL/GenBank/DDBJ databases">
        <authorList>
            <consortium name="Genoscope - CEA"/>
            <person name="William W."/>
        </authorList>
    </citation>
    <scope>NUCLEOTIDE SEQUENCE</scope>
</reference>
<protein>
    <recommendedName>
        <fullName evidence="6">DNA polymerase II subunit 2</fullName>
    </recommendedName>
</protein>
<sequence>MEQSNLLKMLNYANIHFRKDGLSRFKELHGQYIDRTLPEKFVYFAKELNYAYIEKEQVDKISEMIKQGKQSNSYDQVTILQERIRKSIIILDYFELDRFTFQCTPKDKYNMQLNRLAHITSLLRQDTRYVFGYQSNDEISISSIGTANGSTDKIYYILGILIQLGNNYYLSDGDDKIKINLQNAHNKSFFKNDNPEQVDIGLANLGSILMMVGEWNDHHGYFQVTNFTIPFFNIKKKIKSQMKNSDLKEILQIDTFGVYKKILKFNSNLEYQTIERQKSLNIYLKDDFDKIWILSNFSLESLLSIQLFENLIQQSIEYKLMPPGAIFFMGQFSSQQIPNHESLYGNELVKVVKHFSEYLQKTLLFFIPSYNDFPLAYSMPKTPINLSLYIKEPTQMMHSLSNPCRLSIKGFNIIIVRNDISKEIRKNHIQSFQAGHEHLCETILSQQYLGTFQSNQVCYKWNYDSAMYLDPSVDLIVLCDLTADQFKYQTIINDTQVMNPGNFQKQDFGQISFNNKKQTISCFTSNLNQK</sequence>
<accession>A0A8S1M996</accession>
<dbReference type="Proteomes" id="UP000688137">
    <property type="component" value="Unassembled WGS sequence"/>
</dbReference>
<dbReference type="OMA" id="FFCEGCF"/>
<comment type="subcellular location">
    <subcellularLocation>
        <location evidence="1">Nucleus</location>
    </subcellularLocation>
</comment>
<dbReference type="AlphaFoldDB" id="A0A8S1M996"/>
<keyword evidence="3" id="KW-0235">DNA replication</keyword>
<comment type="similarity">
    <text evidence="2">Belongs to the DNA polymerase epsilon subunit B family.</text>
</comment>
<evidence type="ECO:0000256" key="4">
    <source>
        <dbReference type="ARBA" id="ARBA00023125"/>
    </source>
</evidence>
<keyword evidence="5" id="KW-0539">Nucleus</keyword>
<dbReference type="PANTHER" id="PTHR12708:SF0">
    <property type="entry name" value="DNA POLYMERASE EPSILON SUBUNIT 2"/>
    <property type="match status" value="1"/>
</dbReference>
<evidence type="ECO:0000313" key="9">
    <source>
        <dbReference type="Proteomes" id="UP000688137"/>
    </source>
</evidence>
<evidence type="ECO:0000313" key="8">
    <source>
        <dbReference type="EMBL" id="CAD8076747.1"/>
    </source>
</evidence>
<gene>
    <name evidence="8" type="ORF">PPRIM_AZ9-3.1.T0570036</name>
</gene>
<dbReference type="GO" id="GO:0008622">
    <property type="term" value="C:epsilon DNA polymerase complex"/>
    <property type="evidence" value="ECO:0007669"/>
    <property type="project" value="InterPro"/>
</dbReference>
<feature type="domain" description="DNA polymerase alpha/delta/epsilon subunit B" evidence="7">
    <location>
        <begin position="291"/>
        <end position="486"/>
    </location>
</feature>
<comment type="caution">
    <text evidence="8">The sequence shown here is derived from an EMBL/GenBank/DDBJ whole genome shotgun (WGS) entry which is preliminary data.</text>
</comment>
<keyword evidence="4" id="KW-0238">DNA-binding</keyword>
<dbReference type="GO" id="GO:0003677">
    <property type="term" value="F:DNA binding"/>
    <property type="evidence" value="ECO:0007669"/>
    <property type="project" value="UniProtKB-KW"/>
</dbReference>
<proteinExistence type="inferred from homology"/>